<dbReference type="InterPro" id="IPR035097">
    <property type="entry name" value="M29_N-terminal"/>
</dbReference>
<dbReference type="Gene3D" id="3.40.1830.10">
    <property type="entry name" value="Thermophilic metalloprotease (M29)"/>
    <property type="match status" value="1"/>
</dbReference>
<sequence length="358" mass="40233">MIQLPDPRIQQMAETLVDHSVGVKKGDEVIIRSTSLARPLLEEIYRLIVRRGGHPHLLLGNDFTRIFFEEADDEQLESVPDITRYILERADANIYIDAPVNRREMTGIDPVKLQKRNKVMMPLNERFMKGEARWVVSLFPTPALAQDADLPLSAYEDFVYEAVNIDWNALKKTMEAATARFDEAKEVRILSEGTDITLSIEGRKGVIDGGENNMPGGEFFYAPLEQKTEGIITYEWPAVIAGQEVSGIRLTFQEGKVVEARADKGEDYLRKALDTDEGARYLGELGIGCNFGIQQHTKNILFDEKIGGSVHLALGRAYEECGGTNQSAIHWDMVKDLRKGGEIHLDGKPVQKNGQWLF</sequence>
<evidence type="ECO:0000256" key="4">
    <source>
        <dbReference type="ARBA" id="ARBA00008236"/>
    </source>
</evidence>
<evidence type="ECO:0000256" key="1">
    <source>
        <dbReference type="ARBA" id="ARBA00001941"/>
    </source>
</evidence>
<name>A0ABV8JFG2_9BACL</name>
<keyword evidence="9" id="KW-0482">Metalloprotease</keyword>
<dbReference type="InterPro" id="IPR000787">
    <property type="entry name" value="Peptidase_M29"/>
</dbReference>
<keyword evidence="11" id="KW-1185">Reference proteome</keyword>
<comment type="cofactor">
    <cofactor evidence="2">
        <name>Mg(2+)</name>
        <dbReference type="ChEBI" id="CHEBI:18420"/>
    </cofactor>
</comment>
<proteinExistence type="inferred from homology"/>
<comment type="cofactor">
    <cofactor evidence="1">
        <name>Co(2+)</name>
        <dbReference type="ChEBI" id="CHEBI:48828"/>
    </cofactor>
</comment>
<evidence type="ECO:0000256" key="2">
    <source>
        <dbReference type="ARBA" id="ARBA00001946"/>
    </source>
</evidence>
<evidence type="ECO:0000256" key="8">
    <source>
        <dbReference type="ARBA" id="ARBA00022801"/>
    </source>
</evidence>
<dbReference type="Pfam" id="PF02073">
    <property type="entry name" value="Peptidase_M29"/>
    <property type="match status" value="1"/>
</dbReference>
<dbReference type="PANTHER" id="PTHR34448:SF1">
    <property type="entry name" value="BLL6088 PROTEIN"/>
    <property type="match status" value="1"/>
</dbReference>
<keyword evidence="8" id="KW-0378">Hydrolase</keyword>
<evidence type="ECO:0000256" key="7">
    <source>
        <dbReference type="ARBA" id="ARBA00022723"/>
    </source>
</evidence>
<evidence type="ECO:0000256" key="9">
    <source>
        <dbReference type="ARBA" id="ARBA00023049"/>
    </source>
</evidence>
<dbReference type="GO" id="GO:0004177">
    <property type="term" value="F:aminopeptidase activity"/>
    <property type="evidence" value="ECO:0007669"/>
    <property type="project" value="UniProtKB-KW"/>
</dbReference>
<comment type="cofactor">
    <cofactor evidence="3">
        <name>Zn(2+)</name>
        <dbReference type="ChEBI" id="CHEBI:29105"/>
    </cofactor>
</comment>
<dbReference type="Proteomes" id="UP001595843">
    <property type="component" value="Unassembled WGS sequence"/>
</dbReference>
<accession>A0ABV8JFG2</accession>
<comment type="similarity">
    <text evidence="4">Belongs to the peptidase M29 family.</text>
</comment>
<reference evidence="11" key="1">
    <citation type="journal article" date="2019" name="Int. J. Syst. Evol. Microbiol.">
        <title>The Global Catalogue of Microorganisms (GCM) 10K type strain sequencing project: providing services to taxonomists for standard genome sequencing and annotation.</title>
        <authorList>
            <consortium name="The Broad Institute Genomics Platform"/>
            <consortium name="The Broad Institute Genome Sequencing Center for Infectious Disease"/>
            <person name="Wu L."/>
            <person name="Ma J."/>
        </authorList>
    </citation>
    <scope>NUCLEOTIDE SEQUENCE [LARGE SCALE GENOMIC DNA]</scope>
    <source>
        <strain evidence="11">IBRC-M 10813</strain>
    </source>
</reference>
<evidence type="ECO:0000313" key="11">
    <source>
        <dbReference type="Proteomes" id="UP001595843"/>
    </source>
</evidence>
<keyword evidence="7" id="KW-0479">Metal-binding</keyword>
<evidence type="ECO:0000256" key="3">
    <source>
        <dbReference type="ARBA" id="ARBA00001947"/>
    </source>
</evidence>
<dbReference type="SUPFAM" id="SSF144052">
    <property type="entry name" value="Thermophilic metalloprotease-like"/>
    <property type="match status" value="1"/>
</dbReference>
<protein>
    <submittedName>
        <fullName evidence="10">Aminopeptidase</fullName>
    </submittedName>
</protein>
<evidence type="ECO:0000256" key="5">
    <source>
        <dbReference type="ARBA" id="ARBA00022438"/>
    </source>
</evidence>
<dbReference type="PANTHER" id="PTHR34448">
    <property type="entry name" value="AMINOPEPTIDASE"/>
    <property type="match status" value="1"/>
</dbReference>
<comment type="caution">
    <text evidence="10">The sequence shown here is derived from an EMBL/GenBank/DDBJ whole genome shotgun (WGS) entry which is preliminary data.</text>
</comment>
<evidence type="ECO:0000256" key="6">
    <source>
        <dbReference type="ARBA" id="ARBA00022670"/>
    </source>
</evidence>
<keyword evidence="5 10" id="KW-0031">Aminopeptidase</keyword>
<dbReference type="InterPro" id="IPR052170">
    <property type="entry name" value="M29_Exopeptidase"/>
</dbReference>
<gene>
    <name evidence="10" type="ORF">ACFOUO_04245</name>
</gene>
<dbReference type="EMBL" id="JBHSAP010000007">
    <property type="protein sequence ID" value="MFC4076014.1"/>
    <property type="molecule type" value="Genomic_DNA"/>
</dbReference>
<keyword evidence="6" id="KW-0645">Protease</keyword>
<organism evidence="10 11">
    <name type="scientific">Salinithrix halophila</name>
    <dbReference type="NCBI Taxonomy" id="1485204"/>
    <lineage>
        <taxon>Bacteria</taxon>
        <taxon>Bacillati</taxon>
        <taxon>Bacillota</taxon>
        <taxon>Bacilli</taxon>
        <taxon>Bacillales</taxon>
        <taxon>Thermoactinomycetaceae</taxon>
        <taxon>Salinithrix</taxon>
    </lineage>
</organism>
<evidence type="ECO:0000313" key="10">
    <source>
        <dbReference type="EMBL" id="MFC4076014.1"/>
    </source>
</evidence>